<evidence type="ECO:0000256" key="2">
    <source>
        <dbReference type="PIRSR" id="PIRSR601952-2"/>
    </source>
</evidence>
<feature type="active site" description="Phosphoserine intermediate" evidence="1">
    <location>
        <position position="180"/>
    </location>
</feature>
<feature type="binding site" evidence="2">
    <location>
        <position position="131"/>
    </location>
    <ligand>
        <name>Zn(2+)</name>
        <dbReference type="ChEBI" id="CHEBI:29105"/>
        <label>2</label>
    </ligand>
</feature>
<feature type="binding site" evidence="2">
    <location>
        <position position="379"/>
    </location>
    <ligand>
        <name>Mg(2+)</name>
        <dbReference type="ChEBI" id="CHEBI:18420"/>
    </ligand>
</feature>
<feature type="binding site" evidence="2">
    <location>
        <position position="241"/>
    </location>
    <ligand>
        <name>Mg(2+)</name>
        <dbReference type="ChEBI" id="CHEBI:18420"/>
    </ligand>
</feature>
<accession>A0A6I3KSK9</accession>
<sequence length="581" mass="62253">MQSIIRALVALSALASAAVGQTIYPIDRAQILTGASFDFKVEFPGAVAASDIKVTIDGEDAAKVLGREPLIAVDEDDLGHTAYWIRGVRMAKPCTAIVEATAGDKRATVTWTVYGTPEGRLAKNVILLIGDGMSMAHRTAARMLSKGIVEGRYGGELAMDDMPHMALVSTSGTDSIVTDSANAMTAYATGHKTCVNALGVYCALNSSTLGHPNIETIAELAKRRLGIAVGVVTDTEIEDATPAGMVAHTRKRTDYNNIVRMFYSLQPEVILGGGTPNFLPKGEARAKREDNQNYIEKFAEAGYTFVDTATQLAAAAAKPETTKLLGLFNDKNIDGSLDRKFLKKGTVAKFPDQPDLTDEMRAALAVLSRSDKGFLLMVEAGRIDKYSHSLDWERAVYDTIMLDNTVKLAKDFAAKNNDTLIIVVPDHAHPVSIIGTYDDSKGEQLRDRLQTYSAAQFPNYPAPDAEGYPATVEVSRRLAMVFAAYPDYCDPGKPYLAGENQPTAPTASAEGDKQPAVANEEYCKPGAARKIGNLPFTARTGVHAADDVVLTASGPGADAFRGRVDNTFVFRAMARALGLGS</sequence>
<evidence type="ECO:0000256" key="3">
    <source>
        <dbReference type="RuleBase" id="RU003946"/>
    </source>
</evidence>
<feature type="region of interest" description="Disordered" evidence="4">
    <location>
        <begin position="496"/>
        <end position="515"/>
    </location>
</feature>
<feature type="binding site" evidence="2">
    <location>
        <position position="543"/>
    </location>
    <ligand>
        <name>Zn(2+)</name>
        <dbReference type="ChEBI" id="CHEBI:29105"/>
        <label>2</label>
    </ligand>
</feature>
<evidence type="ECO:0000313" key="6">
    <source>
        <dbReference type="EMBL" id="MTD96356.1"/>
    </source>
</evidence>
<keyword evidence="2" id="KW-0862">Zinc</keyword>
<dbReference type="CDD" id="cd16012">
    <property type="entry name" value="ALP"/>
    <property type="match status" value="1"/>
</dbReference>
<dbReference type="Proteomes" id="UP000440694">
    <property type="component" value="Unassembled WGS sequence"/>
</dbReference>
<comment type="similarity">
    <text evidence="3">Belongs to the alkaline phosphatase family.</text>
</comment>
<comment type="cofactor">
    <cofactor evidence="2">
        <name>Zn(2+)</name>
        <dbReference type="ChEBI" id="CHEBI:29105"/>
    </cofactor>
    <text evidence="2">Binds 2 Zn(2+) ions.</text>
</comment>
<comment type="cofactor">
    <cofactor evidence="2">
        <name>Mg(2+)</name>
        <dbReference type="ChEBI" id="CHEBI:18420"/>
    </cofactor>
    <text evidence="2">Binds 1 Mg(2+) ion.</text>
</comment>
<feature type="binding site" evidence="2">
    <location>
        <position position="427"/>
    </location>
    <ligand>
        <name>Zn(2+)</name>
        <dbReference type="ChEBI" id="CHEBI:29105"/>
        <label>2</label>
    </ligand>
</feature>
<evidence type="ECO:0000313" key="7">
    <source>
        <dbReference type="Proteomes" id="UP000440694"/>
    </source>
</evidence>
<dbReference type="PANTHER" id="PTHR11596">
    <property type="entry name" value="ALKALINE PHOSPHATASE"/>
    <property type="match status" value="1"/>
</dbReference>
<protein>
    <submittedName>
        <fullName evidence="6">Alkaline phosphatase</fullName>
    </submittedName>
</protein>
<feature type="binding site" evidence="2">
    <location>
        <position position="388"/>
    </location>
    <ligand>
        <name>Zn(2+)</name>
        <dbReference type="ChEBI" id="CHEBI:29105"/>
        <label>2</label>
    </ligand>
</feature>
<feature type="chain" id="PRO_5026064460" evidence="5">
    <location>
        <begin position="18"/>
        <end position="581"/>
    </location>
</feature>
<evidence type="ECO:0000256" key="5">
    <source>
        <dbReference type="SAM" id="SignalP"/>
    </source>
</evidence>
<dbReference type="SMART" id="SM00098">
    <property type="entry name" value="alkPPc"/>
    <property type="match status" value="1"/>
</dbReference>
<feature type="binding site" evidence="2">
    <location>
        <position position="384"/>
    </location>
    <ligand>
        <name>Zn(2+)</name>
        <dbReference type="ChEBI" id="CHEBI:29105"/>
        <label>2</label>
    </ligand>
</feature>
<feature type="binding site" evidence="2">
    <location>
        <position position="239"/>
    </location>
    <ligand>
        <name>Mg(2+)</name>
        <dbReference type="ChEBI" id="CHEBI:18420"/>
    </ligand>
</feature>
<name>A0A6I3KSK9_9HYPH</name>
<feature type="binding site" evidence="2">
    <location>
        <position position="426"/>
    </location>
    <ligand>
        <name>Zn(2+)</name>
        <dbReference type="ChEBI" id="CHEBI:29105"/>
        <label>2</label>
    </ligand>
</feature>
<dbReference type="PRINTS" id="PR00113">
    <property type="entry name" value="ALKPHPHTASE"/>
</dbReference>
<feature type="binding site" evidence="2">
    <location>
        <position position="131"/>
    </location>
    <ligand>
        <name>Mg(2+)</name>
        <dbReference type="ChEBI" id="CHEBI:18420"/>
    </ligand>
</feature>
<dbReference type="SUPFAM" id="SSF53649">
    <property type="entry name" value="Alkaline phosphatase-like"/>
    <property type="match status" value="1"/>
</dbReference>
<gene>
    <name evidence="6" type="ORF">GIW81_18610</name>
</gene>
<feature type="signal peptide" evidence="5">
    <location>
        <begin position="1"/>
        <end position="17"/>
    </location>
</feature>
<dbReference type="PANTHER" id="PTHR11596:SF72">
    <property type="entry name" value="ALKALINE PHOSPHATASE"/>
    <property type="match status" value="1"/>
</dbReference>
<dbReference type="GO" id="GO:0046872">
    <property type="term" value="F:metal ion binding"/>
    <property type="evidence" value="ECO:0007669"/>
    <property type="project" value="UniProtKB-KW"/>
</dbReference>
<proteinExistence type="inferred from homology"/>
<dbReference type="AlphaFoldDB" id="A0A6I3KSK9"/>
<reference evidence="6 7" key="1">
    <citation type="submission" date="2019-11" db="EMBL/GenBank/DDBJ databases">
        <title>Identification of a novel strain.</title>
        <authorList>
            <person name="Xu Q."/>
            <person name="Wang G."/>
        </authorList>
    </citation>
    <scope>NUCLEOTIDE SEQUENCE [LARGE SCALE GENOMIC DNA]</scope>
    <source>
        <strain evidence="7">xq</strain>
    </source>
</reference>
<dbReference type="EMBL" id="WMBQ01000003">
    <property type="protein sequence ID" value="MTD96356.1"/>
    <property type="molecule type" value="Genomic_DNA"/>
</dbReference>
<keyword evidence="5" id="KW-0732">Signal</keyword>
<organism evidence="6 7">
    <name type="scientific">Hyphomicrobium album</name>
    <dbReference type="NCBI Taxonomy" id="2665159"/>
    <lineage>
        <taxon>Bacteria</taxon>
        <taxon>Pseudomonadati</taxon>
        <taxon>Pseudomonadota</taxon>
        <taxon>Alphaproteobacteria</taxon>
        <taxon>Hyphomicrobiales</taxon>
        <taxon>Hyphomicrobiaceae</taxon>
        <taxon>Hyphomicrobium</taxon>
    </lineage>
</organism>
<keyword evidence="2" id="KW-0479">Metal-binding</keyword>
<comment type="caution">
    <text evidence="6">The sequence shown here is derived from an EMBL/GenBank/DDBJ whole genome shotgun (WGS) entry which is preliminary data.</text>
</comment>
<dbReference type="GO" id="GO:0004035">
    <property type="term" value="F:alkaline phosphatase activity"/>
    <property type="evidence" value="ECO:0007669"/>
    <property type="project" value="TreeGrafter"/>
</dbReference>
<dbReference type="RefSeq" id="WP_154740918.1">
    <property type="nucleotide sequence ID" value="NZ_WMBQ01000003.1"/>
</dbReference>
<dbReference type="InterPro" id="IPR001952">
    <property type="entry name" value="Alkaline_phosphatase"/>
</dbReference>
<dbReference type="Gene3D" id="3.40.720.10">
    <property type="entry name" value="Alkaline Phosphatase, subunit A"/>
    <property type="match status" value="1"/>
</dbReference>
<dbReference type="InterPro" id="IPR017850">
    <property type="entry name" value="Alkaline_phosphatase_core_sf"/>
</dbReference>
<keyword evidence="7" id="KW-1185">Reference proteome</keyword>
<evidence type="ECO:0000256" key="4">
    <source>
        <dbReference type="SAM" id="MobiDB-lite"/>
    </source>
</evidence>
<keyword evidence="2" id="KW-0460">Magnesium</keyword>
<evidence type="ECO:0000256" key="1">
    <source>
        <dbReference type="PIRSR" id="PIRSR601952-1"/>
    </source>
</evidence>
<dbReference type="Pfam" id="PF00245">
    <property type="entry name" value="Alk_phosphatase"/>
    <property type="match status" value="1"/>
</dbReference>